<organism evidence="2 3">
    <name type="scientific">Mycena indigotica</name>
    <dbReference type="NCBI Taxonomy" id="2126181"/>
    <lineage>
        <taxon>Eukaryota</taxon>
        <taxon>Fungi</taxon>
        <taxon>Dikarya</taxon>
        <taxon>Basidiomycota</taxon>
        <taxon>Agaricomycotina</taxon>
        <taxon>Agaricomycetes</taxon>
        <taxon>Agaricomycetidae</taxon>
        <taxon>Agaricales</taxon>
        <taxon>Marasmiineae</taxon>
        <taxon>Mycenaceae</taxon>
        <taxon>Mycena</taxon>
    </lineage>
</organism>
<proteinExistence type="predicted"/>
<evidence type="ECO:0000313" key="3">
    <source>
        <dbReference type="Proteomes" id="UP000636479"/>
    </source>
</evidence>
<reference evidence="2" key="1">
    <citation type="submission" date="2020-05" db="EMBL/GenBank/DDBJ databases">
        <title>Mycena genomes resolve the evolution of fungal bioluminescence.</title>
        <authorList>
            <person name="Tsai I.J."/>
        </authorList>
    </citation>
    <scope>NUCLEOTIDE SEQUENCE</scope>
    <source>
        <strain evidence="2">171206Taipei</strain>
    </source>
</reference>
<dbReference type="EMBL" id="JACAZF010000014">
    <property type="protein sequence ID" value="KAF7290606.1"/>
    <property type="molecule type" value="Genomic_DNA"/>
</dbReference>
<keyword evidence="3" id="KW-1185">Reference proteome</keyword>
<dbReference type="Pfam" id="PF00856">
    <property type="entry name" value="SET"/>
    <property type="match status" value="1"/>
</dbReference>
<dbReference type="CDD" id="cd20071">
    <property type="entry name" value="SET_SMYD"/>
    <property type="match status" value="1"/>
</dbReference>
<dbReference type="GeneID" id="59351984"/>
<dbReference type="RefSeq" id="XP_037213966.1">
    <property type="nucleotide sequence ID" value="XM_037369468.1"/>
</dbReference>
<dbReference type="SUPFAM" id="SSF82199">
    <property type="entry name" value="SET domain"/>
    <property type="match status" value="1"/>
</dbReference>
<dbReference type="PANTHER" id="PTHR47332:SF4">
    <property type="entry name" value="SET DOMAIN-CONTAINING PROTEIN 5"/>
    <property type="match status" value="1"/>
</dbReference>
<dbReference type="InterPro" id="IPR001214">
    <property type="entry name" value="SET_dom"/>
</dbReference>
<evidence type="ECO:0000259" key="1">
    <source>
        <dbReference type="Pfam" id="PF00856"/>
    </source>
</evidence>
<dbReference type="Gene3D" id="2.170.270.10">
    <property type="entry name" value="SET domain"/>
    <property type="match status" value="1"/>
</dbReference>
<name>A0A8H6S222_9AGAR</name>
<dbReference type="AlphaFoldDB" id="A0A8H6S222"/>
<dbReference type="InterPro" id="IPR053185">
    <property type="entry name" value="SET_domain_protein"/>
</dbReference>
<feature type="domain" description="SET" evidence="1">
    <location>
        <begin position="26"/>
        <end position="67"/>
    </location>
</feature>
<evidence type="ECO:0000313" key="2">
    <source>
        <dbReference type="EMBL" id="KAF7290606.1"/>
    </source>
</evidence>
<sequence length="229" mass="26579">MSRNRLSIRIPLPGAYKGRHGALCREASVINNSCQPNAIVEWIPDSFSFSCRAVLPISKGDEIFRAYIHPLTPRDRRRQALKASWDFECQCPSCALPDAESAKSDEARQLIQDDFDHIFNSPYSQMELQAWLTDSRSPERRMPDDYFVETSERMLQLMDQEQCEEPEHRACHYFRLILSAAAVGDLKRMRKWAQPLLDIRHMDEKYVKFGQTALSDPEALDVWGIRTWN</sequence>
<comment type="caution">
    <text evidence="2">The sequence shown here is derived from an EMBL/GenBank/DDBJ whole genome shotgun (WGS) entry which is preliminary data.</text>
</comment>
<gene>
    <name evidence="2" type="ORF">MIND_01300800</name>
</gene>
<accession>A0A8H6S222</accession>
<dbReference type="Proteomes" id="UP000636479">
    <property type="component" value="Unassembled WGS sequence"/>
</dbReference>
<dbReference type="InterPro" id="IPR046341">
    <property type="entry name" value="SET_dom_sf"/>
</dbReference>
<dbReference type="OrthoDB" id="5945798at2759"/>
<dbReference type="PANTHER" id="PTHR47332">
    <property type="entry name" value="SET DOMAIN-CONTAINING PROTEIN 5"/>
    <property type="match status" value="1"/>
</dbReference>
<protein>
    <submittedName>
        <fullName evidence="2">SET domain-containing protein</fullName>
    </submittedName>
</protein>